<dbReference type="EMBL" id="QOCW01000008">
    <property type="protein sequence ID" value="RBW69774.1"/>
    <property type="molecule type" value="Genomic_DNA"/>
</dbReference>
<accession>A0A366Y045</accession>
<name>A0A366Y045_9BACI</name>
<proteinExistence type="predicted"/>
<dbReference type="Proteomes" id="UP000253314">
    <property type="component" value="Unassembled WGS sequence"/>
</dbReference>
<protein>
    <submittedName>
        <fullName evidence="1">Uncharacterized protein</fullName>
    </submittedName>
</protein>
<organism evidence="1 2">
    <name type="scientific">Bacillus taeanensis</name>
    <dbReference type="NCBI Taxonomy" id="273032"/>
    <lineage>
        <taxon>Bacteria</taxon>
        <taxon>Bacillati</taxon>
        <taxon>Bacillota</taxon>
        <taxon>Bacilli</taxon>
        <taxon>Bacillales</taxon>
        <taxon>Bacillaceae</taxon>
        <taxon>Bacillus</taxon>
    </lineage>
</organism>
<dbReference type="RefSeq" id="WP_113805857.1">
    <property type="nucleotide sequence ID" value="NZ_QOCW01000008.1"/>
</dbReference>
<sequence>MKLVLTFKDGLTSTQYLDKYFRDASYLLGEIQVGKENNTSITLEDYYGNKLVRTWSEVRSVEIIYDEDK</sequence>
<keyword evidence="2" id="KW-1185">Reference proteome</keyword>
<reference evidence="1 2" key="1">
    <citation type="submission" date="2018-07" db="EMBL/GenBank/DDBJ databases">
        <title>Lottiidibacillus patelloidae gen. nov., sp. nov., isolated from the intestinal tract of a marine limpet and the reclassification of B. taeanensis BH030017T, B. algicola KMM 3737T and B. hwajinpoensis SW-72T as genus Lottiidibacillus.</title>
        <authorList>
            <person name="Liu R."/>
            <person name="Huang Z."/>
        </authorList>
    </citation>
    <scope>NUCLEOTIDE SEQUENCE [LARGE SCALE GENOMIC DNA]</scope>
    <source>
        <strain evidence="1 2">BH030017</strain>
    </source>
</reference>
<evidence type="ECO:0000313" key="1">
    <source>
        <dbReference type="EMBL" id="RBW69774.1"/>
    </source>
</evidence>
<comment type="caution">
    <text evidence="1">The sequence shown here is derived from an EMBL/GenBank/DDBJ whole genome shotgun (WGS) entry which is preliminary data.</text>
</comment>
<dbReference type="AlphaFoldDB" id="A0A366Y045"/>
<evidence type="ECO:0000313" key="2">
    <source>
        <dbReference type="Proteomes" id="UP000253314"/>
    </source>
</evidence>
<gene>
    <name evidence="1" type="ORF">DS031_09585</name>
</gene>